<gene>
    <name evidence="1" type="ORF">MRATA1EN1_LOCUS20403</name>
</gene>
<keyword evidence="2" id="KW-1185">Reference proteome</keyword>
<dbReference type="Proteomes" id="UP001176941">
    <property type="component" value="Chromosome 30"/>
</dbReference>
<accession>A0ABN8ZEM5</accession>
<proteinExistence type="predicted"/>
<organism evidence="1 2">
    <name type="scientific">Rangifer tarandus platyrhynchus</name>
    <name type="common">Svalbard reindeer</name>
    <dbReference type="NCBI Taxonomy" id="3082113"/>
    <lineage>
        <taxon>Eukaryota</taxon>
        <taxon>Metazoa</taxon>
        <taxon>Chordata</taxon>
        <taxon>Craniata</taxon>
        <taxon>Vertebrata</taxon>
        <taxon>Euteleostomi</taxon>
        <taxon>Mammalia</taxon>
        <taxon>Eutheria</taxon>
        <taxon>Laurasiatheria</taxon>
        <taxon>Artiodactyla</taxon>
        <taxon>Ruminantia</taxon>
        <taxon>Pecora</taxon>
        <taxon>Cervidae</taxon>
        <taxon>Odocoileinae</taxon>
        <taxon>Rangifer</taxon>
    </lineage>
</organism>
<name>A0ABN8ZEM5_RANTA</name>
<reference evidence="1" key="1">
    <citation type="submission" date="2023-04" db="EMBL/GenBank/DDBJ databases">
        <authorList>
            <consortium name="ELIXIR-Norway"/>
        </authorList>
    </citation>
    <scope>NUCLEOTIDE SEQUENCE [LARGE SCALE GENOMIC DNA]</scope>
</reference>
<dbReference type="EMBL" id="OX459966">
    <property type="protein sequence ID" value="CAI9171441.1"/>
    <property type="molecule type" value="Genomic_DNA"/>
</dbReference>
<protein>
    <submittedName>
        <fullName evidence="1">Uncharacterized protein</fullName>
    </submittedName>
</protein>
<sequence length="171" mass="18632">MRLGRCGRERLAYPLPSPAMVKEEAPGGDSDLWVSSRGSRLVPKACLKGGLQGCRLPIQPLARPRAETEPAPACFLWAEKILPGLRADQDPLQSGRSSVCPQVFTPGPPGQRLHFPVGGRTSECLLLLFPHPACRLPVPQRQTPTLFIRQGPAAPGWFIRPWALPALCSRC</sequence>
<evidence type="ECO:0000313" key="1">
    <source>
        <dbReference type="EMBL" id="CAI9171441.1"/>
    </source>
</evidence>
<evidence type="ECO:0000313" key="2">
    <source>
        <dbReference type="Proteomes" id="UP001176941"/>
    </source>
</evidence>